<dbReference type="OrthoDB" id="3530439at2759"/>
<accession>A0A384JW51</accession>
<sequence length="206" mass="23715">MAPIKLSPPPKGVWKDIRPLMAPLIIPAVPEQKKRSRRPRKRRKGKTLITRAVDQLTAILKKPQSTNIEKAEACFKVMHAKMKAYEQEREGRGKWNAAAARLLEGRLGKTYHEDRMNEYLEAAEEDCKWAYDIYYGVPQQTEFTPTQYLKEEEYWNQYPEGRLDAFIVHMHGMPAGFSRFTLEDGTPIKIEIAGGFHLIDEGGNQL</sequence>
<proteinExistence type="predicted"/>
<evidence type="ECO:0000313" key="2">
    <source>
        <dbReference type="Proteomes" id="UP000001798"/>
    </source>
</evidence>
<keyword evidence="2" id="KW-1185">Reference proteome</keyword>
<reference evidence="1 2" key="2">
    <citation type="journal article" date="2012" name="Eukaryot. Cell">
        <title>Genome update of Botrytis cinerea strains B05.10 and T4.</title>
        <authorList>
            <person name="Staats M."/>
            <person name="van Kan J.A."/>
        </authorList>
    </citation>
    <scope>NUCLEOTIDE SEQUENCE [LARGE SCALE GENOMIC DNA]</scope>
    <source>
        <strain evidence="1 2">B05.10</strain>
    </source>
</reference>
<dbReference type="Proteomes" id="UP000001798">
    <property type="component" value="Chromosome 10"/>
</dbReference>
<evidence type="ECO:0000313" key="1">
    <source>
        <dbReference type="EMBL" id="ATZ54487.1"/>
    </source>
</evidence>
<dbReference type="RefSeq" id="XP_024551444.1">
    <property type="nucleotide sequence ID" value="XM_024695650.1"/>
</dbReference>
<reference evidence="1 2" key="1">
    <citation type="journal article" date="2011" name="PLoS Genet.">
        <title>Genomic analysis of the necrotrophic fungal pathogens Sclerotinia sclerotiorum and Botrytis cinerea.</title>
        <authorList>
            <person name="Amselem J."/>
            <person name="Cuomo C.A."/>
            <person name="van Kan J.A."/>
            <person name="Viaud M."/>
            <person name="Benito E.P."/>
            <person name="Couloux A."/>
            <person name="Coutinho P.M."/>
            <person name="de Vries R.P."/>
            <person name="Dyer P.S."/>
            <person name="Fillinger S."/>
            <person name="Fournier E."/>
            <person name="Gout L."/>
            <person name="Hahn M."/>
            <person name="Kohn L."/>
            <person name="Lapalu N."/>
            <person name="Plummer K.M."/>
            <person name="Pradier J.M."/>
            <person name="Quevillon E."/>
            <person name="Sharon A."/>
            <person name="Simon A."/>
            <person name="ten Have A."/>
            <person name="Tudzynski B."/>
            <person name="Tudzynski P."/>
            <person name="Wincker P."/>
            <person name="Andrew M."/>
            <person name="Anthouard V."/>
            <person name="Beever R.E."/>
            <person name="Beffa R."/>
            <person name="Benoit I."/>
            <person name="Bouzid O."/>
            <person name="Brault B."/>
            <person name="Chen Z."/>
            <person name="Choquer M."/>
            <person name="Collemare J."/>
            <person name="Cotton P."/>
            <person name="Danchin E.G."/>
            <person name="Da Silva C."/>
            <person name="Gautier A."/>
            <person name="Giraud C."/>
            <person name="Giraud T."/>
            <person name="Gonzalez C."/>
            <person name="Grossetete S."/>
            <person name="Guldener U."/>
            <person name="Henrissat B."/>
            <person name="Howlett B.J."/>
            <person name="Kodira C."/>
            <person name="Kretschmer M."/>
            <person name="Lappartient A."/>
            <person name="Leroch M."/>
            <person name="Levis C."/>
            <person name="Mauceli E."/>
            <person name="Neuveglise C."/>
            <person name="Oeser B."/>
            <person name="Pearson M."/>
            <person name="Poulain J."/>
            <person name="Poussereau N."/>
            <person name="Quesneville H."/>
            <person name="Rascle C."/>
            <person name="Schumacher J."/>
            <person name="Segurens B."/>
            <person name="Sexton A."/>
            <person name="Silva E."/>
            <person name="Sirven C."/>
            <person name="Soanes D.M."/>
            <person name="Talbot N.J."/>
            <person name="Templeton M."/>
            <person name="Yandava C."/>
            <person name="Yarden O."/>
            <person name="Zeng Q."/>
            <person name="Rollins J.A."/>
            <person name="Lebrun M.H."/>
            <person name="Dickman M."/>
        </authorList>
    </citation>
    <scope>NUCLEOTIDE SEQUENCE [LARGE SCALE GENOMIC DNA]</scope>
    <source>
        <strain evidence="1 2">B05.10</strain>
    </source>
</reference>
<dbReference type="KEGG" id="bfu:BCIN_10g04870"/>
<reference evidence="1 2" key="3">
    <citation type="journal article" date="2017" name="Mol. Plant Pathol.">
        <title>A gapless genome sequence of the fungus Botrytis cinerea.</title>
        <authorList>
            <person name="Van Kan J.A."/>
            <person name="Stassen J.H."/>
            <person name="Mosbach A."/>
            <person name="Van Der Lee T.A."/>
            <person name="Faino L."/>
            <person name="Farmer A.D."/>
            <person name="Papasotiriou D.G."/>
            <person name="Zhou S."/>
            <person name="Seidl M.F."/>
            <person name="Cottam E."/>
            <person name="Edel D."/>
            <person name="Hahn M."/>
            <person name="Schwartz D.C."/>
            <person name="Dietrich R.A."/>
            <person name="Widdison S."/>
            <person name="Scalliet G."/>
        </authorList>
    </citation>
    <scope>NUCLEOTIDE SEQUENCE [LARGE SCALE GENOMIC DNA]</scope>
    <source>
        <strain evidence="1 2">B05.10</strain>
    </source>
</reference>
<dbReference type="VEuPathDB" id="FungiDB:Bcin10g04870"/>
<protein>
    <submittedName>
        <fullName evidence="1">Uncharacterized protein</fullName>
    </submittedName>
</protein>
<dbReference type="AlphaFoldDB" id="A0A384JW51"/>
<gene>
    <name evidence="1" type="ORF">BCIN_10g04870</name>
</gene>
<organism evidence="1 2">
    <name type="scientific">Botryotinia fuckeliana (strain B05.10)</name>
    <name type="common">Noble rot fungus</name>
    <name type="synonym">Botrytis cinerea</name>
    <dbReference type="NCBI Taxonomy" id="332648"/>
    <lineage>
        <taxon>Eukaryota</taxon>
        <taxon>Fungi</taxon>
        <taxon>Dikarya</taxon>
        <taxon>Ascomycota</taxon>
        <taxon>Pezizomycotina</taxon>
        <taxon>Leotiomycetes</taxon>
        <taxon>Helotiales</taxon>
        <taxon>Sclerotiniaceae</taxon>
        <taxon>Botrytis</taxon>
    </lineage>
</organism>
<dbReference type="GeneID" id="5437999"/>
<name>A0A384JW51_BOTFB</name>
<dbReference type="EMBL" id="CP009814">
    <property type="protein sequence ID" value="ATZ54487.1"/>
    <property type="molecule type" value="Genomic_DNA"/>
</dbReference>